<sequence>MEKSISMVARSTHYAHILKSLDRTVPIVTRDKLVRKRRCGGRRRTNRRSGCSSAFHGGARISIPDIIPALELGVMAAKVNSMPDVAVRPLGSGPPPYNSFGGPPPHHVTDHDRGSSYMLEGAVGVSLMHHEPPPKPDGFYKTWIFGKVLDPRSKTIIAWNRVFLLSRFWALAIEPLFLYTVAISPHRYCFYIDGWFGIFVTLFRCVSDLMHLWHIWLQLKLAYVARKSLVLGSGKLVWDARMVALHYLRPSGGFVFDLFVIVIWGVVPEMIRRGGKMSGMMTSILVAFAIQFVYKVFHLITLVPRMQRVTGYVFGTAWWGFALNLTAYFVAAHAAGACWYLLALQRISSCLYDQCKMKAGCNARDLGSSHAILYGPRFSDPSPLTSAKLYADVAPTCLENKGDVFKYGIFITALPLTTSRNFLNRILYPIFWGLMTLSSFGNAMVPSNQMLEVIFSILVITCGLMLFTLLIGNIQVFLHSMTAKKEEMRLKIRDLEVWMKRRQLPSRLRHRVRQYERQKWAALRGVDEHAMVRELPEGVRRDVKRHLCLDLVRQVPLFYQMDEIVLDTICDRVKPLMFIKGETISRTGDPVQRMLFIVRGRLQSIHNLSENKTSIFTMEPGSFCGDELLSWCLRRPFVDRLPPSIATLRCLDSVEAFGFEARDLKYVTDHFRTEFANEKLKRTARYYSSGWRTWAAVTIQLAWRRFKAARVSVAEPARTSRDRGGAGLERRLSIAASDSDKLRMYTAMFLSPKPQDHL</sequence>
<dbReference type="PANTHER" id="PTHR45651">
    <property type="entry name" value="CYCLIC NUCLEOTIDE-GATED ION CHANNEL 15-RELATED-RELATED"/>
    <property type="match status" value="1"/>
</dbReference>
<protein>
    <submittedName>
        <fullName evidence="5">Uncharacterized protein SmCNGC2_1</fullName>
    </submittedName>
</protein>
<evidence type="ECO:0000256" key="1">
    <source>
        <dbReference type="ARBA" id="ARBA00023286"/>
    </source>
</evidence>
<keyword evidence="1" id="KW-1071">Ligand-gated ion channel</keyword>
<evidence type="ECO:0000259" key="4">
    <source>
        <dbReference type="PROSITE" id="PS50042"/>
    </source>
</evidence>
<dbReference type="PROSITE" id="PS50042">
    <property type="entry name" value="CNMP_BINDING_3"/>
    <property type="match status" value="1"/>
</dbReference>
<dbReference type="EMBL" id="GL377597">
    <property type="protein sequence ID" value="EFJ22043.1"/>
    <property type="molecule type" value="Genomic_DNA"/>
</dbReference>
<feature type="transmembrane region" description="Helical" evidence="3">
    <location>
        <begin position="453"/>
        <end position="478"/>
    </location>
</feature>
<keyword evidence="6" id="KW-1185">Reference proteome</keyword>
<keyword evidence="3" id="KW-1133">Transmembrane helix</keyword>
<evidence type="ECO:0000313" key="6">
    <source>
        <dbReference type="Proteomes" id="UP000001514"/>
    </source>
</evidence>
<dbReference type="Proteomes" id="UP000001514">
    <property type="component" value="Unassembled WGS sequence"/>
</dbReference>
<dbReference type="AlphaFoldDB" id="D8S0F3"/>
<evidence type="ECO:0000256" key="3">
    <source>
        <dbReference type="SAM" id="Phobius"/>
    </source>
</evidence>
<dbReference type="PANTHER" id="PTHR45651:SF14">
    <property type="entry name" value="CYCLIC NUCLEOTIDE-GATED ION CHANNEL 4"/>
    <property type="match status" value="1"/>
</dbReference>
<dbReference type="Gramene" id="EFJ22043">
    <property type="protein sequence ID" value="EFJ22043"/>
    <property type="gene ID" value="SELMODRAFT_416791"/>
</dbReference>
<feature type="transmembrane region" description="Helical" evidence="3">
    <location>
        <begin position="317"/>
        <end position="342"/>
    </location>
</feature>
<keyword evidence="3" id="KW-0812">Transmembrane</keyword>
<dbReference type="InterPro" id="IPR018490">
    <property type="entry name" value="cNMP-bd_dom_sf"/>
</dbReference>
<feature type="transmembrane region" description="Helical" evidence="3">
    <location>
        <begin position="426"/>
        <end position="447"/>
    </location>
</feature>
<dbReference type="CDD" id="cd00038">
    <property type="entry name" value="CAP_ED"/>
    <property type="match status" value="1"/>
</dbReference>
<dbReference type="InParanoid" id="D8S0F3"/>
<reference evidence="5 6" key="1">
    <citation type="journal article" date="2011" name="Science">
        <title>The Selaginella genome identifies genetic changes associated with the evolution of vascular plants.</title>
        <authorList>
            <person name="Banks J.A."/>
            <person name="Nishiyama T."/>
            <person name="Hasebe M."/>
            <person name="Bowman J.L."/>
            <person name="Gribskov M."/>
            <person name="dePamphilis C."/>
            <person name="Albert V.A."/>
            <person name="Aono N."/>
            <person name="Aoyama T."/>
            <person name="Ambrose B.A."/>
            <person name="Ashton N.W."/>
            <person name="Axtell M.J."/>
            <person name="Barker E."/>
            <person name="Barker M.S."/>
            <person name="Bennetzen J.L."/>
            <person name="Bonawitz N.D."/>
            <person name="Chapple C."/>
            <person name="Cheng C."/>
            <person name="Correa L.G."/>
            <person name="Dacre M."/>
            <person name="DeBarry J."/>
            <person name="Dreyer I."/>
            <person name="Elias M."/>
            <person name="Engstrom E.M."/>
            <person name="Estelle M."/>
            <person name="Feng L."/>
            <person name="Finet C."/>
            <person name="Floyd S.K."/>
            <person name="Frommer W.B."/>
            <person name="Fujita T."/>
            <person name="Gramzow L."/>
            <person name="Gutensohn M."/>
            <person name="Harholt J."/>
            <person name="Hattori M."/>
            <person name="Heyl A."/>
            <person name="Hirai T."/>
            <person name="Hiwatashi Y."/>
            <person name="Ishikawa M."/>
            <person name="Iwata M."/>
            <person name="Karol K.G."/>
            <person name="Koehler B."/>
            <person name="Kolukisaoglu U."/>
            <person name="Kubo M."/>
            <person name="Kurata T."/>
            <person name="Lalonde S."/>
            <person name="Li K."/>
            <person name="Li Y."/>
            <person name="Litt A."/>
            <person name="Lyons E."/>
            <person name="Manning G."/>
            <person name="Maruyama T."/>
            <person name="Michael T.P."/>
            <person name="Mikami K."/>
            <person name="Miyazaki S."/>
            <person name="Morinaga S."/>
            <person name="Murata T."/>
            <person name="Mueller-Roeber B."/>
            <person name="Nelson D.R."/>
            <person name="Obara M."/>
            <person name="Oguri Y."/>
            <person name="Olmstead R.G."/>
            <person name="Onodera N."/>
            <person name="Petersen B.L."/>
            <person name="Pils B."/>
            <person name="Prigge M."/>
            <person name="Rensing S.A."/>
            <person name="Riano-Pachon D.M."/>
            <person name="Roberts A.W."/>
            <person name="Sato Y."/>
            <person name="Scheller H.V."/>
            <person name="Schulz B."/>
            <person name="Schulz C."/>
            <person name="Shakirov E.V."/>
            <person name="Shibagaki N."/>
            <person name="Shinohara N."/>
            <person name="Shippen D.E."/>
            <person name="Soerensen I."/>
            <person name="Sotooka R."/>
            <person name="Sugimoto N."/>
            <person name="Sugita M."/>
            <person name="Sumikawa N."/>
            <person name="Tanurdzic M."/>
            <person name="Theissen G."/>
            <person name="Ulvskov P."/>
            <person name="Wakazuki S."/>
            <person name="Weng J.K."/>
            <person name="Willats W.W."/>
            <person name="Wipf D."/>
            <person name="Wolf P.G."/>
            <person name="Yang L."/>
            <person name="Zimmer A.D."/>
            <person name="Zhu Q."/>
            <person name="Mitros T."/>
            <person name="Hellsten U."/>
            <person name="Loque D."/>
            <person name="Otillar R."/>
            <person name="Salamov A."/>
            <person name="Schmutz J."/>
            <person name="Shapiro H."/>
            <person name="Lindquist E."/>
            <person name="Lucas S."/>
            <person name="Rokhsar D."/>
            <person name="Grigoriev I.V."/>
        </authorList>
    </citation>
    <scope>NUCLEOTIDE SEQUENCE [LARGE SCALE GENOMIC DNA]</scope>
</reference>
<gene>
    <name evidence="5" type="primary">SmCNGC2_1</name>
    <name evidence="5" type="ORF">SELMODRAFT_416791</name>
</gene>
<dbReference type="GO" id="GO:0034220">
    <property type="term" value="P:monoatomic ion transmembrane transport"/>
    <property type="evidence" value="ECO:0007669"/>
    <property type="project" value="UniProtKB-KW"/>
</dbReference>
<name>D8S0F3_SELML</name>
<keyword evidence="1" id="KW-0813">Transport</keyword>
<dbReference type="SUPFAM" id="SSF51206">
    <property type="entry name" value="cAMP-binding domain-like"/>
    <property type="match status" value="1"/>
</dbReference>
<dbReference type="Gene3D" id="1.10.287.630">
    <property type="entry name" value="Helix hairpin bin"/>
    <property type="match status" value="1"/>
</dbReference>
<feature type="transmembrane region" description="Helical" evidence="3">
    <location>
        <begin position="162"/>
        <end position="183"/>
    </location>
</feature>
<feature type="transmembrane region" description="Helical" evidence="3">
    <location>
        <begin position="195"/>
        <end position="217"/>
    </location>
</feature>
<feature type="transmembrane region" description="Helical" evidence="3">
    <location>
        <begin position="254"/>
        <end position="271"/>
    </location>
</feature>
<dbReference type="GO" id="GO:0016020">
    <property type="term" value="C:membrane"/>
    <property type="evidence" value="ECO:0007669"/>
    <property type="project" value="UniProtKB-SubCell"/>
</dbReference>
<dbReference type="FunCoup" id="D8S0F3">
    <property type="interactions" value="278"/>
</dbReference>
<dbReference type="KEGG" id="smo:SELMODRAFT_416791"/>
<dbReference type="Gene3D" id="1.10.287.70">
    <property type="match status" value="1"/>
</dbReference>
<dbReference type="OMA" id="TEQFRYK"/>
<proteinExistence type="predicted"/>
<organism evidence="6">
    <name type="scientific">Selaginella moellendorffii</name>
    <name type="common">Spikemoss</name>
    <dbReference type="NCBI Taxonomy" id="88036"/>
    <lineage>
        <taxon>Eukaryota</taxon>
        <taxon>Viridiplantae</taxon>
        <taxon>Streptophyta</taxon>
        <taxon>Embryophyta</taxon>
        <taxon>Tracheophyta</taxon>
        <taxon>Lycopodiopsida</taxon>
        <taxon>Selaginellales</taxon>
        <taxon>Selaginellaceae</taxon>
        <taxon>Selaginella</taxon>
    </lineage>
</organism>
<feature type="transmembrane region" description="Helical" evidence="3">
    <location>
        <begin position="278"/>
        <end position="297"/>
    </location>
</feature>
<dbReference type="HOGENOM" id="CLU_013069_3_1_1"/>
<keyword evidence="3" id="KW-0472">Membrane</keyword>
<dbReference type="Gene3D" id="2.60.120.10">
    <property type="entry name" value="Jelly Rolls"/>
    <property type="match status" value="1"/>
</dbReference>
<dbReference type="InterPro" id="IPR000595">
    <property type="entry name" value="cNMP-bd_dom"/>
</dbReference>
<dbReference type="InterPro" id="IPR014710">
    <property type="entry name" value="RmlC-like_jellyroll"/>
</dbReference>
<keyword evidence="2" id="KW-0407">Ion channel</keyword>
<accession>D8S0F3</accession>
<keyword evidence="1" id="KW-0406">Ion transport</keyword>
<feature type="domain" description="Cyclic nucleotide-binding" evidence="4">
    <location>
        <begin position="557"/>
        <end position="636"/>
    </location>
</feature>
<dbReference type="SUPFAM" id="SSF81324">
    <property type="entry name" value="Voltage-gated potassium channels"/>
    <property type="match status" value="1"/>
</dbReference>
<evidence type="ECO:0000313" key="5">
    <source>
        <dbReference type="EMBL" id="EFJ22043.1"/>
    </source>
</evidence>
<evidence type="ECO:0000256" key="2">
    <source>
        <dbReference type="ARBA" id="ARBA00023303"/>
    </source>
</evidence>
<dbReference type="eggNOG" id="KOG0498">
    <property type="taxonomic scope" value="Eukaryota"/>
</dbReference>